<evidence type="ECO:0008006" key="2">
    <source>
        <dbReference type="Google" id="ProtNLM"/>
    </source>
</evidence>
<reference evidence="1" key="1">
    <citation type="submission" date="2014-11" db="EMBL/GenBank/DDBJ databases">
        <authorList>
            <person name="Amaro Gonzalez C."/>
        </authorList>
    </citation>
    <scope>NUCLEOTIDE SEQUENCE</scope>
</reference>
<sequence length="105" mass="11595">MSCKICSLTHPTILHIEQRKTEENKKDYVSTNTEKKVVSSALVSLERSIHTGTGDNQTLAIIPVQVKLSDSNNSVRTYAFLDLGSSATLCMESLRKQLNANGRKT</sequence>
<protein>
    <recommendedName>
        <fullName evidence="2">Peptidase aspartic putative domain-containing protein</fullName>
    </recommendedName>
</protein>
<accession>A0A0E9XFE6</accession>
<dbReference type="AlphaFoldDB" id="A0A0E9XFE6"/>
<proteinExistence type="predicted"/>
<reference evidence="1" key="2">
    <citation type="journal article" date="2015" name="Fish Shellfish Immunol.">
        <title>Early steps in the European eel (Anguilla anguilla)-Vibrio vulnificus interaction in the gills: Role of the RtxA13 toxin.</title>
        <authorList>
            <person name="Callol A."/>
            <person name="Pajuelo D."/>
            <person name="Ebbesson L."/>
            <person name="Teles M."/>
            <person name="MacKenzie S."/>
            <person name="Amaro C."/>
        </authorList>
    </citation>
    <scope>NUCLEOTIDE SEQUENCE</scope>
</reference>
<name>A0A0E9XFE6_ANGAN</name>
<dbReference type="PANTHER" id="PTHR47331">
    <property type="entry name" value="PHD-TYPE DOMAIN-CONTAINING PROTEIN"/>
    <property type="match status" value="1"/>
</dbReference>
<dbReference type="EMBL" id="GBXM01008002">
    <property type="protein sequence ID" value="JAI00576.1"/>
    <property type="molecule type" value="Transcribed_RNA"/>
</dbReference>
<evidence type="ECO:0000313" key="1">
    <source>
        <dbReference type="EMBL" id="JAI00576.1"/>
    </source>
</evidence>
<organism evidence="1">
    <name type="scientific">Anguilla anguilla</name>
    <name type="common">European freshwater eel</name>
    <name type="synonym">Muraena anguilla</name>
    <dbReference type="NCBI Taxonomy" id="7936"/>
    <lineage>
        <taxon>Eukaryota</taxon>
        <taxon>Metazoa</taxon>
        <taxon>Chordata</taxon>
        <taxon>Craniata</taxon>
        <taxon>Vertebrata</taxon>
        <taxon>Euteleostomi</taxon>
        <taxon>Actinopterygii</taxon>
        <taxon>Neopterygii</taxon>
        <taxon>Teleostei</taxon>
        <taxon>Anguilliformes</taxon>
        <taxon>Anguillidae</taxon>
        <taxon>Anguilla</taxon>
    </lineage>
</organism>
<dbReference type="PANTHER" id="PTHR47331:SF1">
    <property type="entry name" value="GAG-LIKE PROTEIN"/>
    <property type="match status" value="1"/>
</dbReference>